<proteinExistence type="predicted"/>
<evidence type="ECO:0000313" key="1">
    <source>
        <dbReference type="EMBL" id="SVD64219.1"/>
    </source>
</evidence>
<protein>
    <submittedName>
        <fullName evidence="1">Uncharacterized protein</fullName>
    </submittedName>
</protein>
<dbReference type="EMBL" id="UINC01163748">
    <property type="protein sequence ID" value="SVD64219.1"/>
    <property type="molecule type" value="Genomic_DNA"/>
</dbReference>
<organism evidence="1">
    <name type="scientific">marine metagenome</name>
    <dbReference type="NCBI Taxonomy" id="408172"/>
    <lineage>
        <taxon>unclassified sequences</taxon>
        <taxon>metagenomes</taxon>
        <taxon>ecological metagenomes</taxon>
    </lineage>
</organism>
<accession>A0A382X035</accession>
<dbReference type="AlphaFoldDB" id="A0A382X035"/>
<sequence>MDKALRIQKSEAARKKRHLTRKFVEKKKLNEYRHLRKLRQRK</sequence>
<reference evidence="1" key="1">
    <citation type="submission" date="2018-05" db="EMBL/GenBank/DDBJ databases">
        <authorList>
            <person name="Lanie J.A."/>
            <person name="Ng W.-L."/>
            <person name="Kazmierczak K.M."/>
            <person name="Andrzejewski T.M."/>
            <person name="Davidsen T.M."/>
            <person name="Wayne K.J."/>
            <person name="Tettelin H."/>
            <person name="Glass J.I."/>
            <person name="Rusch D."/>
            <person name="Podicherti R."/>
            <person name="Tsui H.-C.T."/>
            <person name="Winkler M.E."/>
        </authorList>
    </citation>
    <scope>NUCLEOTIDE SEQUENCE</scope>
</reference>
<name>A0A382X035_9ZZZZ</name>
<gene>
    <name evidence="1" type="ORF">METZ01_LOCUS417073</name>
</gene>